<keyword evidence="1 7" id="KW-0227">DNA damage</keyword>
<keyword evidence="4 7" id="KW-0456">Lyase</keyword>
<gene>
    <name evidence="7" type="primary">ogg</name>
    <name evidence="9" type="ORF">HY544_02240</name>
</gene>
<feature type="active site" evidence="7">
    <location>
        <position position="148"/>
    </location>
</feature>
<feature type="active site" evidence="7">
    <location>
        <position position="166"/>
    </location>
</feature>
<dbReference type="Proteomes" id="UP000732298">
    <property type="component" value="Unassembled WGS sequence"/>
</dbReference>
<dbReference type="HAMAP" id="MF_00241">
    <property type="entry name" value="Ogg"/>
    <property type="match status" value="1"/>
</dbReference>
<organism evidence="9 10">
    <name type="scientific">Candidatus Iainarchaeum sp</name>
    <dbReference type="NCBI Taxonomy" id="3101447"/>
    <lineage>
        <taxon>Archaea</taxon>
        <taxon>Candidatus Iainarchaeota</taxon>
        <taxon>Candidatus Iainarchaeia</taxon>
        <taxon>Candidatus Iainarchaeales</taxon>
        <taxon>Candidatus Iainarchaeaceae</taxon>
        <taxon>Candidatus Iainarchaeum</taxon>
    </lineage>
</organism>
<dbReference type="SUPFAM" id="SSF48150">
    <property type="entry name" value="DNA-glycosylase"/>
    <property type="match status" value="1"/>
</dbReference>
<evidence type="ECO:0000256" key="5">
    <source>
        <dbReference type="ARBA" id="ARBA00023268"/>
    </source>
</evidence>
<dbReference type="CDD" id="cd00056">
    <property type="entry name" value="ENDO3c"/>
    <property type="match status" value="1"/>
</dbReference>
<evidence type="ECO:0000259" key="8">
    <source>
        <dbReference type="SMART" id="SM00478"/>
    </source>
</evidence>
<evidence type="ECO:0000256" key="3">
    <source>
        <dbReference type="ARBA" id="ARBA00023204"/>
    </source>
</evidence>
<evidence type="ECO:0000256" key="6">
    <source>
        <dbReference type="ARBA" id="ARBA00023295"/>
    </source>
</evidence>
<name>A0A8T3YJU7_9ARCH</name>
<evidence type="ECO:0000256" key="4">
    <source>
        <dbReference type="ARBA" id="ARBA00023239"/>
    </source>
</evidence>
<protein>
    <recommendedName>
        <fullName evidence="7">8-oxoguanine DNA glycosylase/AP lyase</fullName>
    </recommendedName>
    <domain>
        <recommendedName>
            <fullName evidence="7">8-oxoguanine DNA glycosylase</fullName>
            <shortName evidence="7">8-oxoG DNA glycosylase</shortName>
            <ecNumber evidence="7">3.2.2.-</ecNumber>
        </recommendedName>
    </domain>
    <domain>
        <recommendedName>
            <fullName evidence="7">DNA-(apurinic or apyrimidinic site) lyase</fullName>
            <shortName evidence="7">AP lyase</shortName>
            <ecNumber evidence="7">4.2.99.18</ecNumber>
        </recommendedName>
    </domain>
</protein>
<evidence type="ECO:0000313" key="9">
    <source>
        <dbReference type="EMBL" id="MBI4210305.1"/>
    </source>
</evidence>
<dbReference type="InterPro" id="IPR023170">
    <property type="entry name" value="HhH_base_excis_C"/>
</dbReference>
<dbReference type="Gene3D" id="1.10.1670.10">
    <property type="entry name" value="Helix-hairpin-Helix base-excision DNA repair enzymes (C-terminal)"/>
    <property type="match status" value="1"/>
</dbReference>
<evidence type="ECO:0000256" key="2">
    <source>
        <dbReference type="ARBA" id="ARBA00022801"/>
    </source>
</evidence>
<dbReference type="Pfam" id="PF22175">
    <property type="entry name" value="Ogg-HhH"/>
    <property type="match status" value="1"/>
</dbReference>
<dbReference type="PIRSF" id="PIRSF005954">
    <property type="entry name" value="Thrmst_ogg"/>
    <property type="match status" value="1"/>
</dbReference>
<dbReference type="SMART" id="SM00478">
    <property type="entry name" value="ENDO3c"/>
    <property type="match status" value="1"/>
</dbReference>
<dbReference type="InterPro" id="IPR003265">
    <property type="entry name" value="HhH-GPD_domain"/>
</dbReference>
<accession>A0A8T3YJU7</accession>
<dbReference type="InterPro" id="IPR012092">
    <property type="entry name" value="DNA_glyclase/AP_lyase_Ogg"/>
</dbReference>
<proteinExistence type="inferred from homology"/>
<keyword evidence="6 7" id="KW-0326">Glycosidase</keyword>
<keyword evidence="2 7" id="KW-0378">Hydrolase</keyword>
<dbReference type="GO" id="GO:0140078">
    <property type="term" value="F:class I DNA-(apurinic or apyrimidinic site) endonuclease activity"/>
    <property type="evidence" value="ECO:0007669"/>
    <property type="project" value="UniProtKB-EC"/>
</dbReference>
<comment type="catalytic activity">
    <reaction evidence="7">
        <text>2'-deoxyribonucleotide-(2'-deoxyribose 5'-phosphate)-2'-deoxyribonucleotide-DNA = a 3'-end 2'-deoxyribonucleotide-(2,3-dehydro-2,3-deoxyribose 5'-phosphate)-DNA + a 5'-end 5'-phospho-2'-deoxyribonucleoside-DNA + H(+)</text>
        <dbReference type="Rhea" id="RHEA:66592"/>
        <dbReference type="Rhea" id="RHEA-COMP:13180"/>
        <dbReference type="Rhea" id="RHEA-COMP:16897"/>
        <dbReference type="Rhea" id="RHEA-COMP:17067"/>
        <dbReference type="ChEBI" id="CHEBI:15378"/>
        <dbReference type="ChEBI" id="CHEBI:136412"/>
        <dbReference type="ChEBI" id="CHEBI:157695"/>
        <dbReference type="ChEBI" id="CHEBI:167181"/>
        <dbReference type="EC" id="4.2.99.18"/>
    </reaction>
</comment>
<dbReference type="NCBIfam" id="NF002305">
    <property type="entry name" value="PRK01229.1"/>
    <property type="match status" value="1"/>
</dbReference>
<evidence type="ECO:0000313" key="10">
    <source>
        <dbReference type="Proteomes" id="UP000732298"/>
    </source>
</evidence>
<keyword evidence="5 7" id="KW-0511">Multifunctional enzyme</keyword>
<dbReference type="Gene3D" id="1.10.340.30">
    <property type="entry name" value="Hypothetical protein, domain 2"/>
    <property type="match status" value="1"/>
</dbReference>
<keyword evidence="3 7" id="KW-0234">DNA repair</keyword>
<evidence type="ECO:0000256" key="1">
    <source>
        <dbReference type="ARBA" id="ARBA00022763"/>
    </source>
</evidence>
<dbReference type="GO" id="GO:0016799">
    <property type="term" value="F:hydrolase activity, hydrolyzing N-glycosyl compounds"/>
    <property type="evidence" value="ECO:0007669"/>
    <property type="project" value="UniProtKB-UniRule"/>
</dbReference>
<reference evidence="9" key="1">
    <citation type="submission" date="2020-07" db="EMBL/GenBank/DDBJ databases">
        <title>Huge and variable diversity of episymbiotic CPR bacteria and DPANN archaea in groundwater ecosystems.</title>
        <authorList>
            <person name="He C.Y."/>
            <person name="Keren R."/>
            <person name="Whittaker M."/>
            <person name="Farag I.F."/>
            <person name="Doudna J."/>
            <person name="Cate J.H.D."/>
            <person name="Banfield J.F."/>
        </authorList>
    </citation>
    <scope>NUCLEOTIDE SEQUENCE</scope>
    <source>
        <strain evidence="9">NC_groundwater_1296_Ag_S-0.2um_52_80</strain>
    </source>
</reference>
<comment type="function">
    <text evidence="7">Catalyzes the excision of an oxidatively damaged form of guanine (7,8-dihydro-8-oxoguanine = 8-oxoG) from DNA. Also cleaves the DNA backbone at apurinic/apyrimidinic sites (AP sites).</text>
</comment>
<dbReference type="EMBL" id="JACQPB010000027">
    <property type="protein sequence ID" value="MBI4210305.1"/>
    <property type="molecule type" value="Genomic_DNA"/>
</dbReference>
<dbReference type="EC" id="3.2.2.-" evidence="7"/>
<comment type="caution">
    <text evidence="9">The sequence shown here is derived from an EMBL/GenBank/DDBJ whole genome shotgun (WGS) entry which is preliminary data.</text>
</comment>
<dbReference type="EC" id="4.2.99.18" evidence="7"/>
<feature type="domain" description="HhH-GPD" evidence="8">
    <location>
        <begin position="48"/>
        <end position="221"/>
    </location>
</feature>
<comment type="similarity">
    <text evidence="7">Belongs to the type-2 OGG1 family.</text>
</comment>
<feature type="site" description="Important for guanine/8-oxoguanine distinction" evidence="7">
    <location>
        <position position="226"/>
    </location>
</feature>
<sequence length="226" mass="25298">MVQSLLGALNSLAQGPVSGQVLSRYNDFKSFSAKGEEAWFSELCFCLMTANSSAQMGLKVQDALGFGGFYNLSQKKLTKELKALGYRFYNKRAEYIVEARKHFGIKGKLVEIGLIASEGDGRVTASEIAMDRAKRAYLSENVKGFGLKEASHFLRNTGHDNCAILDRHIIRLMYEHAMITETPKTITARNYFAIESVLDTFAEEAGLNHSILDLYLWYMKTGKVLK</sequence>
<dbReference type="GO" id="GO:0006284">
    <property type="term" value="P:base-excision repair"/>
    <property type="evidence" value="ECO:0007669"/>
    <property type="project" value="UniProtKB-UniRule"/>
</dbReference>
<evidence type="ECO:0000256" key="7">
    <source>
        <dbReference type="HAMAP-Rule" id="MF_00241"/>
    </source>
</evidence>
<dbReference type="InterPro" id="IPR011257">
    <property type="entry name" value="DNA_glycosylase"/>
</dbReference>
<dbReference type="AlphaFoldDB" id="A0A8T3YJU7"/>